<proteinExistence type="inferred from homology"/>
<dbReference type="PANTHER" id="PTHR34596:SF2">
    <property type="entry name" value="CHITOPORIN"/>
    <property type="match status" value="1"/>
</dbReference>
<evidence type="ECO:0000313" key="4">
    <source>
        <dbReference type="EMBL" id="BBJ01355.1"/>
    </source>
</evidence>
<evidence type="ECO:0000256" key="3">
    <source>
        <dbReference type="ARBA" id="ARBA00022729"/>
    </source>
</evidence>
<dbReference type="InterPro" id="IPR005318">
    <property type="entry name" value="OM_porin_bac"/>
</dbReference>
<name>A0A6F8P9U1_9PSED</name>
<evidence type="ECO:0000256" key="1">
    <source>
        <dbReference type="ARBA" id="ARBA00009075"/>
    </source>
</evidence>
<dbReference type="GO" id="GO:0015288">
    <property type="term" value="F:porin activity"/>
    <property type="evidence" value="ECO:0007669"/>
    <property type="project" value="TreeGrafter"/>
</dbReference>
<accession>A0A6F8P9U1</accession>
<dbReference type="Pfam" id="PF03573">
    <property type="entry name" value="OprD"/>
    <property type="match status" value="1"/>
</dbReference>
<dbReference type="InterPro" id="IPR023614">
    <property type="entry name" value="Porin_dom_sf"/>
</dbReference>
<protein>
    <submittedName>
        <fullName evidence="4">Benzoate-specific porin</fullName>
    </submittedName>
</protein>
<dbReference type="EMBL" id="LC469607">
    <property type="protein sequence ID" value="BBJ01355.1"/>
    <property type="molecule type" value="Genomic_DNA"/>
</dbReference>
<dbReference type="AlphaFoldDB" id="A0A6F8P9U1"/>
<dbReference type="Gene3D" id="2.40.160.10">
    <property type="entry name" value="Porin"/>
    <property type="match status" value="1"/>
</dbReference>
<gene>
    <name evidence="4" type="primary">bzaL</name>
</gene>
<evidence type="ECO:0000256" key="2">
    <source>
        <dbReference type="ARBA" id="ARBA00022448"/>
    </source>
</evidence>
<dbReference type="GO" id="GO:0016020">
    <property type="term" value="C:membrane"/>
    <property type="evidence" value="ECO:0007669"/>
    <property type="project" value="InterPro"/>
</dbReference>
<dbReference type="PANTHER" id="PTHR34596">
    <property type="entry name" value="CHITOPORIN"/>
    <property type="match status" value="1"/>
</dbReference>
<keyword evidence="2" id="KW-0813">Transport</keyword>
<reference evidence="4" key="1">
    <citation type="journal article" date="2019" name="Genes (Basel)">
        <title>Biphenyl/PCB Degrading bph Genes of Ten Bacterial Strains Isolated from Biphenyl-Contaminated Soil in Kitakyushu, Japan: Comparative and Dynamic Features as Integrative Conjugative Elements (ICEs).</title>
        <authorList>
            <person name="Hirose J."/>
            <person name="Fujihara H."/>
            <person name="Watanabe T."/>
            <person name="Kimura N."/>
            <person name="Suenaga H."/>
            <person name="Futagami T."/>
            <person name="Goto M."/>
            <person name="Suyama A."/>
            <person name="Furukawa K."/>
        </authorList>
    </citation>
    <scope>NUCLEOTIDE SEQUENCE</scope>
    <source>
        <strain evidence="4">KF701</strain>
    </source>
</reference>
<sequence>MRFIKGDNVDTGRGFEGKEWERDLDVGYTFQSGALKNLGVRLRNVVARSNYRSDIDENRLIFNYTWNLL</sequence>
<keyword evidence="3" id="KW-0732">Signal</keyword>
<organism evidence="4">
    <name type="scientific">Pseudomonas abietaniphila</name>
    <dbReference type="NCBI Taxonomy" id="89065"/>
    <lineage>
        <taxon>Bacteria</taxon>
        <taxon>Pseudomonadati</taxon>
        <taxon>Pseudomonadota</taxon>
        <taxon>Gammaproteobacteria</taxon>
        <taxon>Pseudomonadales</taxon>
        <taxon>Pseudomonadaceae</taxon>
        <taxon>Pseudomonas</taxon>
    </lineage>
</organism>
<comment type="similarity">
    <text evidence="1">Belongs to the outer membrane porin (Opr) (TC 1.B.25) family.</text>
</comment>